<protein>
    <recommendedName>
        <fullName evidence="6">TVP38/TMEM64 family membrane protein</fullName>
    </recommendedName>
</protein>
<reference evidence="8 9" key="1">
    <citation type="submission" date="2007-06" db="EMBL/GenBank/DDBJ databases">
        <authorList>
            <person name="Shimkets L."/>
            <person name="Ferriera S."/>
            <person name="Johnson J."/>
            <person name="Kravitz S."/>
            <person name="Beeson K."/>
            <person name="Sutton G."/>
            <person name="Rogers Y.-H."/>
            <person name="Friedman R."/>
            <person name="Frazier M."/>
            <person name="Venter J.C."/>
        </authorList>
    </citation>
    <scope>NUCLEOTIDE SEQUENCE [LARGE SCALE GENOMIC DNA]</scope>
    <source>
        <strain evidence="8 9">SIR-1</strain>
    </source>
</reference>
<comment type="caution">
    <text evidence="8">The sequence shown here is derived from an EMBL/GenBank/DDBJ whole genome shotgun (WGS) entry which is preliminary data.</text>
</comment>
<accession>A6G704</accession>
<feature type="domain" description="VTT" evidence="7">
    <location>
        <begin position="57"/>
        <end position="175"/>
    </location>
</feature>
<dbReference type="GO" id="GO:0005886">
    <property type="term" value="C:plasma membrane"/>
    <property type="evidence" value="ECO:0007669"/>
    <property type="project" value="UniProtKB-SubCell"/>
</dbReference>
<dbReference type="Proteomes" id="UP000005801">
    <property type="component" value="Unassembled WGS sequence"/>
</dbReference>
<evidence type="ECO:0000313" key="8">
    <source>
        <dbReference type="EMBL" id="EDM78280.1"/>
    </source>
</evidence>
<keyword evidence="4 6" id="KW-1133">Transmembrane helix</keyword>
<evidence type="ECO:0000256" key="1">
    <source>
        <dbReference type="ARBA" id="ARBA00004651"/>
    </source>
</evidence>
<dbReference type="InterPro" id="IPR015414">
    <property type="entry name" value="TMEM64"/>
</dbReference>
<dbReference type="PANTHER" id="PTHR12677">
    <property type="entry name" value="GOLGI APPARATUS MEMBRANE PROTEIN TVP38-RELATED"/>
    <property type="match status" value="1"/>
</dbReference>
<comment type="caution">
    <text evidence="6">Lacks conserved residue(s) required for the propagation of feature annotation.</text>
</comment>
<keyword evidence="2 6" id="KW-1003">Cell membrane</keyword>
<dbReference type="PANTHER" id="PTHR12677:SF59">
    <property type="entry name" value="GOLGI APPARATUS MEMBRANE PROTEIN TVP38-RELATED"/>
    <property type="match status" value="1"/>
</dbReference>
<gene>
    <name evidence="8" type="ORF">PPSIR1_08876</name>
</gene>
<evidence type="ECO:0000259" key="7">
    <source>
        <dbReference type="Pfam" id="PF09335"/>
    </source>
</evidence>
<feature type="transmembrane region" description="Helical" evidence="6">
    <location>
        <begin position="193"/>
        <end position="214"/>
    </location>
</feature>
<dbReference type="InterPro" id="IPR032816">
    <property type="entry name" value="VTT_dom"/>
</dbReference>
<feature type="transmembrane region" description="Helical" evidence="6">
    <location>
        <begin position="69"/>
        <end position="92"/>
    </location>
</feature>
<evidence type="ECO:0000256" key="6">
    <source>
        <dbReference type="RuleBase" id="RU366058"/>
    </source>
</evidence>
<name>A6G704_9BACT</name>
<keyword evidence="5 6" id="KW-0472">Membrane</keyword>
<evidence type="ECO:0000256" key="5">
    <source>
        <dbReference type="ARBA" id="ARBA00023136"/>
    </source>
</evidence>
<evidence type="ECO:0000256" key="4">
    <source>
        <dbReference type="ARBA" id="ARBA00022989"/>
    </source>
</evidence>
<keyword evidence="9" id="KW-1185">Reference proteome</keyword>
<dbReference type="eggNOG" id="COG0398">
    <property type="taxonomic scope" value="Bacteria"/>
</dbReference>
<keyword evidence="3 6" id="KW-0812">Transmembrane</keyword>
<dbReference type="EMBL" id="ABCS01000032">
    <property type="protein sequence ID" value="EDM78280.1"/>
    <property type="molecule type" value="Genomic_DNA"/>
</dbReference>
<evidence type="ECO:0000313" key="9">
    <source>
        <dbReference type="Proteomes" id="UP000005801"/>
    </source>
</evidence>
<evidence type="ECO:0000256" key="2">
    <source>
        <dbReference type="ARBA" id="ARBA00022475"/>
    </source>
</evidence>
<evidence type="ECO:0000256" key="3">
    <source>
        <dbReference type="ARBA" id="ARBA00022692"/>
    </source>
</evidence>
<feature type="transmembrane region" description="Helical" evidence="6">
    <location>
        <begin position="152"/>
        <end position="173"/>
    </location>
</feature>
<organism evidence="8 9">
    <name type="scientific">Plesiocystis pacifica SIR-1</name>
    <dbReference type="NCBI Taxonomy" id="391625"/>
    <lineage>
        <taxon>Bacteria</taxon>
        <taxon>Pseudomonadati</taxon>
        <taxon>Myxococcota</taxon>
        <taxon>Polyangia</taxon>
        <taxon>Nannocystales</taxon>
        <taxon>Nannocystaceae</taxon>
        <taxon>Plesiocystis</taxon>
    </lineage>
</organism>
<sequence>MLGLIGLGLLLLAGLWASRTGQLEAAVEQGIAFAREAGPGGDALMAGSYITAVVVMLPTFPLTMGAGVVWGPLVATAVVVPTATVGVTLAFLSGRYLFRGAVEARVRQNPRFVALDRAIEDQGFWLCLLLRMTPAIPNNILNYSLGVTRVRLSHYVLGSMLGMIPVTFMWAHIGATVGQLSMNPDVPVSPQTRAVQVLSLVATLAMTVVVTRVARRALRGAMGEENESEP</sequence>
<dbReference type="STRING" id="391625.PPSIR1_08876"/>
<comment type="similarity">
    <text evidence="6">Belongs to the TVP38/TMEM64 family.</text>
</comment>
<comment type="subcellular location">
    <subcellularLocation>
        <location evidence="1 6">Cell membrane</location>
        <topology evidence="1 6">Multi-pass membrane protein</topology>
    </subcellularLocation>
</comment>
<proteinExistence type="inferred from homology"/>
<dbReference type="AlphaFoldDB" id="A6G704"/>
<dbReference type="Pfam" id="PF09335">
    <property type="entry name" value="VTT_dom"/>
    <property type="match status" value="1"/>
</dbReference>